<comment type="caution">
    <text evidence="3">The sequence shown here is derived from an EMBL/GenBank/DDBJ whole genome shotgun (WGS) entry which is preliminary data.</text>
</comment>
<gene>
    <name evidence="3" type="ORF">GLOIN_2v304023</name>
</gene>
<organism evidence="3 4">
    <name type="scientific">Rhizophagus irregularis (strain DAOM 181602 / DAOM 197198 / MUCL 43194)</name>
    <name type="common">Arbuscular mycorrhizal fungus</name>
    <name type="synonym">Glomus intraradices</name>
    <dbReference type="NCBI Taxonomy" id="747089"/>
    <lineage>
        <taxon>Eukaryota</taxon>
        <taxon>Fungi</taxon>
        <taxon>Fungi incertae sedis</taxon>
        <taxon>Mucoromycota</taxon>
        <taxon>Glomeromycotina</taxon>
        <taxon>Glomeromycetes</taxon>
        <taxon>Glomerales</taxon>
        <taxon>Glomeraceae</taxon>
        <taxon>Rhizophagus</taxon>
    </lineage>
</organism>
<proteinExistence type="predicted"/>
<feature type="compositionally biased region" description="Basic residues" evidence="1">
    <location>
        <begin position="112"/>
        <end position="123"/>
    </location>
</feature>
<dbReference type="EMBL" id="AUPC02000174">
    <property type="protein sequence ID" value="POG67257.1"/>
    <property type="molecule type" value="Genomic_DNA"/>
</dbReference>
<feature type="transmembrane region" description="Helical" evidence="2">
    <location>
        <begin position="6"/>
        <end position="24"/>
    </location>
</feature>
<feature type="region of interest" description="Disordered" evidence="1">
    <location>
        <begin position="148"/>
        <end position="169"/>
    </location>
</feature>
<protein>
    <submittedName>
        <fullName evidence="3">Uncharacterized protein</fullName>
    </submittedName>
</protein>
<dbReference type="AlphaFoldDB" id="A0A2P4PPG3"/>
<sequence>MNEFLFNWILILQFLIFLILSQLFQGSYILRHEKGEAYAVVYKSVETAENYSLTSSKLTEIDRETISFVPLVWKGLQAQIRNTFPFRTEQTRGPPQKKSKKKFNVPSEKSKSRSKSKSKSKSKKSNECDDLQYIADHIIKPKIYDLDNMEESSGSSAPDFATLLNNFKK</sequence>
<feature type="region of interest" description="Disordered" evidence="1">
    <location>
        <begin position="84"/>
        <end position="129"/>
    </location>
</feature>
<reference evidence="3 4" key="1">
    <citation type="journal article" date="2013" name="Proc. Natl. Acad. Sci. U.S.A.">
        <title>Genome of an arbuscular mycorrhizal fungus provides insight into the oldest plant symbiosis.</title>
        <authorList>
            <person name="Tisserant E."/>
            <person name="Malbreil M."/>
            <person name="Kuo A."/>
            <person name="Kohler A."/>
            <person name="Symeonidi A."/>
            <person name="Balestrini R."/>
            <person name="Charron P."/>
            <person name="Duensing N."/>
            <person name="Frei Dit Frey N."/>
            <person name="Gianinazzi-Pearson V."/>
            <person name="Gilbert L.B."/>
            <person name="Handa Y."/>
            <person name="Herr J.R."/>
            <person name="Hijri M."/>
            <person name="Koul R."/>
            <person name="Kawaguchi M."/>
            <person name="Krajinski F."/>
            <person name="Lammers P.J."/>
            <person name="Masclaux F.G."/>
            <person name="Murat C."/>
            <person name="Morin E."/>
            <person name="Ndikumana S."/>
            <person name="Pagni M."/>
            <person name="Petitpierre D."/>
            <person name="Requena N."/>
            <person name="Rosikiewicz P."/>
            <person name="Riley R."/>
            <person name="Saito K."/>
            <person name="San Clemente H."/>
            <person name="Shapiro H."/>
            <person name="van Tuinen D."/>
            <person name="Becard G."/>
            <person name="Bonfante P."/>
            <person name="Paszkowski U."/>
            <person name="Shachar-Hill Y.Y."/>
            <person name="Tuskan G.A."/>
            <person name="Young P.W."/>
            <person name="Sanders I.R."/>
            <person name="Henrissat B."/>
            <person name="Rensing S.A."/>
            <person name="Grigoriev I.V."/>
            <person name="Corradi N."/>
            <person name="Roux C."/>
            <person name="Martin F."/>
        </authorList>
    </citation>
    <scope>NUCLEOTIDE SEQUENCE [LARGE SCALE GENOMIC DNA]</scope>
    <source>
        <strain evidence="3 4">DAOM 197198</strain>
    </source>
</reference>
<evidence type="ECO:0000313" key="3">
    <source>
        <dbReference type="EMBL" id="POG67257.1"/>
    </source>
</evidence>
<reference evidence="3 4" key="2">
    <citation type="journal article" date="2018" name="New Phytol.">
        <title>High intraspecific genome diversity in the model arbuscular mycorrhizal symbiont Rhizophagus irregularis.</title>
        <authorList>
            <person name="Chen E.C.H."/>
            <person name="Morin E."/>
            <person name="Beaudet D."/>
            <person name="Noel J."/>
            <person name="Yildirir G."/>
            <person name="Ndikumana S."/>
            <person name="Charron P."/>
            <person name="St-Onge C."/>
            <person name="Giorgi J."/>
            <person name="Kruger M."/>
            <person name="Marton T."/>
            <person name="Ropars J."/>
            <person name="Grigoriev I.V."/>
            <person name="Hainaut M."/>
            <person name="Henrissat B."/>
            <person name="Roux C."/>
            <person name="Martin F."/>
            <person name="Corradi N."/>
        </authorList>
    </citation>
    <scope>NUCLEOTIDE SEQUENCE [LARGE SCALE GENOMIC DNA]</scope>
    <source>
        <strain evidence="3 4">DAOM 197198</strain>
    </source>
</reference>
<name>A0A2P4PPG3_RHIID</name>
<keyword evidence="4" id="KW-1185">Reference proteome</keyword>
<keyword evidence="2" id="KW-0472">Membrane</keyword>
<keyword evidence="2" id="KW-1133">Transmembrane helix</keyword>
<accession>A0A2P4PPG3</accession>
<evidence type="ECO:0000313" key="4">
    <source>
        <dbReference type="Proteomes" id="UP000018888"/>
    </source>
</evidence>
<keyword evidence="2" id="KW-0812">Transmembrane</keyword>
<evidence type="ECO:0000256" key="1">
    <source>
        <dbReference type="SAM" id="MobiDB-lite"/>
    </source>
</evidence>
<evidence type="ECO:0000256" key="2">
    <source>
        <dbReference type="SAM" id="Phobius"/>
    </source>
</evidence>
<dbReference type="VEuPathDB" id="FungiDB:RhiirFUN_019798"/>
<dbReference type="Proteomes" id="UP000018888">
    <property type="component" value="Unassembled WGS sequence"/>
</dbReference>